<dbReference type="HOGENOM" id="CLU_074824_1_1_4"/>
<proteinExistence type="predicted"/>
<evidence type="ECO:0000313" key="2">
    <source>
        <dbReference type="Proteomes" id="UP000001977"/>
    </source>
</evidence>
<gene>
    <name evidence="1" type="ordered locus">BAV1612</name>
</gene>
<dbReference type="OrthoDB" id="9806524at2"/>
<dbReference type="AlphaFoldDB" id="Q2L1N1"/>
<dbReference type="EMBL" id="AM167904">
    <property type="protein sequence ID" value="CAJ49221.1"/>
    <property type="molecule type" value="Genomic_DNA"/>
</dbReference>
<protein>
    <recommendedName>
        <fullName evidence="3">SapC-related protein</fullName>
    </recommendedName>
</protein>
<sequence>MSATLFYKQAVPINRDAHRHTKIQIQPGHFSFAQQTNALPVSASEFVEAARHYPIVFVADEAGGFSAAAVLGLQNGRNLFVTPEGEWRADTYIPAFARRYPFVLGATDDAGRLAVCLDASYPGVNEADGIALFEQGKETAYLSQMMEFLGNYQDDIAATGRMVQRLNDLGLLATKTLTLSRPEGDIQLGGFWTVDDDKFAKLDDATIVELHRSGILRLLEWHRASLRNLAQLAALFEAGQKRSA</sequence>
<dbReference type="KEGG" id="bav:BAV1612"/>
<dbReference type="Proteomes" id="UP000001977">
    <property type="component" value="Chromosome"/>
</dbReference>
<organism evidence="1 2">
    <name type="scientific">Bordetella avium (strain 197N)</name>
    <dbReference type="NCBI Taxonomy" id="360910"/>
    <lineage>
        <taxon>Bacteria</taxon>
        <taxon>Pseudomonadati</taxon>
        <taxon>Pseudomonadota</taxon>
        <taxon>Betaproteobacteria</taxon>
        <taxon>Burkholderiales</taxon>
        <taxon>Alcaligenaceae</taxon>
        <taxon>Bordetella</taxon>
    </lineage>
</organism>
<reference evidence="1 2" key="1">
    <citation type="journal article" date="2006" name="J. Bacteriol.">
        <title>Comparison of the genome sequence of the poultry pathogen Bordetella avium with those of B. bronchiseptica, B. pertussis, and B. parapertussis reveals extensive diversity in surface structures associated with host interaction.</title>
        <authorList>
            <person name="Sebaihia M."/>
            <person name="Preston A."/>
            <person name="Maskell D.J."/>
            <person name="Kuzmiak H."/>
            <person name="Connell T.D."/>
            <person name="King N.D."/>
            <person name="Orndorff P.E."/>
            <person name="Miyamoto D.M."/>
            <person name="Thomson N.R."/>
            <person name="Harris D."/>
            <person name="Goble A."/>
            <person name="Lord A."/>
            <person name="Murphy L."/>
            <person name="Quail M.A."/>
            <person name="Rutter S."/>
            <person name="Squares R."/>
            <person name="Squares S."/>
            <person name="Woodward J."/>
            <person name="Parkhill J."/>
            <person name="Temple L.M."/>
        </authorList>
    </citation>
    <scope>NUCLEOTIDE SEQUENCE [LARGE SCALE GENOMIC DNA]</scope>
    <source>
        <strain evidence="1 2">197N</strain>
    </source>
</reference>
<name>Q2L1N1_BORA1</name>
<dbReference type="eggNOG" id="COG1262">
    <property type="taxonomic scope" value="Bacteria"/>
</dbReference>
<dbReference type="RefSeq" id="WP_012417283.1">
    <property type="nucleotide sequence ID" value="NC_010645.1"/>
</dbReference>
<dbReference type="Pfam" id="PF07277">
    <property type="entry name" value="SapC"/>
    <property type="match status" value="1"/>
</dbReference>
<accession>Q2L1N1</accession>
<keyword evidence="2" id="KW-1185">Reference proteome</keyword>
<dbReference type="STRING" id="360910.BAV1612"/>
<dbReference type="InterPro" id="IPR010836">
    <property type="entry name" value="SapC"/>
</dbReference>
<evidence type="ECO:0000313" key="1">
    <source>
        <dbReference type="EMBL" id="CAJ49221.1"/>
    </source>
</evidence>
<evidence type="ECO:0008006" key="3">
    <source>
        <dbReference type="Google" id="ProtNLM"/>
    </source>
</evidence>